<keyword evidence="11" id="KW-0472">Membrane</keyword>
<dbReference type="GO" id="GO:0015159">
    <property type="term" value="F:polysaccharide transmembrane transporter activity"/>
    <property type="evidence" value="ECO:0007669"/>
    <property type="project" value="InterPro"/>
</dbReference>
<evidence type="ECO:0000256" key="12">
    <source>
        <dbReference type="ARBA" id="ARBA00023139"/>
    </source>
</evidence>
<evidence type="ECO:0000313" key="18">
    <source>
        <dbReference type="EMBL" id="GAT62301.1"/>
    </source>
</evidence>
<reference evidence="19" key="1">
    <citation type="submission" date="2016-04" db="EMBL/GenBank/DDBJ databases">
        <title>Draft genome sequence of Paludibacter jiangxiensis strain NM7.</title>
        <authorList>
            <person name="Qiu Y."/>
            <person name="Matsuura N."/>
            <person name="Ohashi A."/>
            <person name="Tourlousse M.D."/>
            <person name="Sekiguchi Y."/>
        </authorList>
    </citation>
    <scope>NUCLEOTIDE SEQUENCE [LARGE SCALE GENOMIC DNA]</scope>
    <source>
        <strain evidence="19">NM7</strain>
    </source>
</reference>
<comment type="subcellular location">
    <subcellularLocation>
        <location evidence="1">Cell outer membrane</location>
        <topology evidence="1">Multi-pass membrane protein</topology>
    </subcellularLocation>
</comment>
<keyword evidence="5" id="KW-0762">Sugar transport</keyword>
<dbReference type="Pfam" id="PF22461">
    <property type="entry name" value="SLBB_2"/>
    <property type="match status" value="1"/>
</dbReference>
<accession>A0A170Z3E1</accession>
<dbReference type="GO" id="GO:0006811">
    <property type="term" value="P:monoatomic ion transport"/>
    <property type="evidence" value="ECO:0007669"/>
    <property type="project" value="UniProtKB-KW"/>
</dbReference>
<feature type="domain" description="SLBB" evidence="17">
    <location>
        <begin position="492"/>
        <end position="579"/>
    </location>
</feature>
<evidence type="ECO:0000256" key="1">
    <source>
        <dbReference type="ARBA" id="ARBA00004571"/>
    </source>
</evidence>
<name>A0A170Z3E1_9BACT</name>
<keyword evidence="6" id="KW-0812">Transmembrane</keyword>
<keyword evidence="3" id="KW-0813">Transport</keyword>
<reference evidence="19" key="2">
    <citation type="journal article" date="2017" name="Genome Announc.">
        <title>Draft genome sequence of Paludibacter jiangxiensis NM7(T), a propionate-producing fermentative bacterium.</title>
        <authorList>
            <person name="Qiu Y.-L."/>
            <person name="Tourlousse D.M."/>
            <person name="Matsuura N."/>
            <person name="Ohashi A."/>
            <person name="Sekiguchi Y."/>
        </authorList>
    </citation>
    <scope>NUCLEOTIDE SEQUENCE [LARGE SCALE GENOMIC DNA]</scope>
    <source>
        <strain evidence="19">NM7</strain>
    </source>
</reference>
<proteinExistence type="inferred from homology"/>
<dbReference type="InterPro" id="IPR003715">
    <property type="entry name" value="Poly_export_N"/>
</dbReference>
<keyword evidence="4" id="KW-1134">Transmembrane beta strand</keyword>
<evidence type="ECO:0000259" key="15">
    <source>
        <dbReference type="Pfam" id="PF02563"/>
    </source>
</evidence>
<organism evidence="18 19">
    <name type="scientific">Paludibacter jiangxiensis</name>
    <dbReference type="NCBI Taxonomy" id="681398"/>
    <lineage>
        <taxon>Bacteria</taxon>
        <taxon>Pseudomonadati</taxon>
        <taxon>Bacteroidota</taxon>
        <taxon>Bacteroidia</taxon>
        <taxon>Bacteroidales</taxon>
        <taxon>Paludibacteraceae</taxon>
        <taxon>Paludibacter</taxon>
    </lineage>
</organism>
<dbReference type="Gene3D" id="3.10.560.10">
    <property type="entry name" value="Outer membrane lipoprotein wza domain like"/>
    <property type="match status" value="6"/>
</dbReference>
<evidence type="ECO:0000313" key="19">
    <source>
        <dbReference type="Proteomes" id="UP000076586"/>
    </source>
</evidence>
<keyword evidence="9" id="KW-0406">Ion transport</keyword>
<evidence type="ECO:0000256" key="3">
    <source>
        <dbReference type="ARBA" id="ARBA00022448"/>
    </source>
</evidence>
<dbReference type="InterPro" id="IPR049712">
    <property type="entry name" value="Poly_export"/>
</dbReference>
<dbReference type="GO" id="GO:0046930">
    <property type="term" value="C:pore complex"/>
    <property type="evidence" value="ECO:0007669"/>
    <property type="project" value="UniProtKB-KW"/>
</dbReference>
<evidence type="ECO:0000256" key="6">
    <source>
        <dbReference type="ARBA" id="ARBA00022692"/>
    </source>
</evidence>
<evidence type="ECO:0000256" key="2">
    <source>
        <dbReference type="ARBA" id="ARBA00009450"/>
    </source>
</evidence>
<keyword evidence="12" id="KW-0564">Palmitate</keyword>
<feature type="domain" description="Soluble ligand binding" evidence="16">
    <location>
        <begin position="319"/>
        <end position="363"/>
    </location>
</feature>
<evidence type="ECO:0000256" key="14">
    <source>
        <dbReference type="ARBA" id="ARBA00023288"/>
    </source>
</evidence>
<keyword evidence="14" id="KW-0449">Lipoprotein</keyword>
<dbReference type="Pfam" id="PF10531">
    <property type="entry name" value="SLBB"/>
    <property type="match status" value="5"/>
</dbReference>
<gene>
    <name evidence="18" type="ORF">PJIAN_1894</name>
</gene>
<evidence type="ECO:0000256" key="10">
    <source>
        <dbReference type="ARBA" id="ARBA00023114"/>
    </source>
</evidence>
<feature type="domain" description="Soluble ligand binding" evidence="16">
    <location>
        <begin position="238"/>
        <end position="282"/>
    </location>
</feature>
<dbReference type="GO" id="GO:0009279">
    <property type="term" value="C:cell outer membrane"/>
    <property type="evidence" value="ECO:0007669"/>
    <property type="project" value="UniProtKB-SubCell"/>
</dbReference>
<evidence type="ECO:0000256" key="9">
    <source>
        <dbReference type="ARBA" id="ARBA00023065"/>
    </source>
</evidence>
<comment type="similarity">
    <text evidence="2">Belongs to the BexD/CtrA/VexA family.</text>
</comment>
<dbReference type="PANTHER" id="PTHR33619:SF3">
    <property type="entry name" value="POLYSACCHARIDE EXPORT PROTEIN GFCE-RELATED"/>
    <property type="match status" value="1"/>
</dbReference>
<dbReference type="Pfam" id="PF02563">
    <property type="entry name" value="Poly_export"/>
    <property type="match status" value="1"/>
</dbReference>
<keyword evidence="19" id="KW-1185">Reference proteome</keyword>
<keyword evidence="10" id="KW-0626">Porin</keyword>
<protein>
    <submittedName>
        <fullName evidence="18">Protein involved in polysaccharide export</fullName>
    </submittedName>
</protein>
<dbReference type="RefSeq" id="WP_172795567.1">
    <property type="nucleotide sequence ID" value="NZ_BDCR01000001.1"/>
</dbReference>
<keyword evidence="13" id="KW-0998">Cell outer membrane</keyword>
<evidence type="ECO:0000256" key="5">
    <source>
        <dbReference type="ARBA" id="ARBA00022597"/>
    </source>
</evidence>
<evidence type="ECO:0000256" key="13">
    <source>
        <dbReference type="ARBA" id="ARBA00023237"/>
    </source>
</evidence>
<dbReference type="AlphaFoldDB" id="A0A170Z3E1"/>
<keyword evidence="7" id="KW-0732">Signal</keyword>
<dbReference type="InterPro" id="IPR019554">
    <property type="entry name" value="Soluble_ligand-bd"/>
</dbReference>
<evidence type="ECO:0000259" key="17">
    <source>
        <dbReference type="Pfam" id="PF22461"/>
    </source>
</evidence>
<dbReference type="STRING" id="681398.PJIAN_1894"/>
<feature type="domain" description="Soluble ligand binding" evidence="16">
    <location>
        <begin position="591"/>
        <end position="639"/>
    </location>
</feature>
<evidence type="ECO:0000256" key="4">
    <source>
        <dbReference type="ARBA" id="ARBA00022452"/>
    </source>
</evidence>
<feature type="domain" description="Soluble ligand binding" evidence="16">
    <location>
        <begin position="715"/>
        <end position="750"/>
    </location>
</feature>
<keyword evidence="8" id="KW-0625">Polysaccharide transport</keyword>
<evidence type="ECO:0000256" key="7">
    <source>
        <dbReference type="ARBA" id="ARBA00022729"/>
    </source>
</evidence>
<feature type="domain" description="Soluble ligand binding" evidence="16">
    <location>
        <begin position="402"/>
        <end position="447"/>
    </location>
</feature>
<evidence type="ECO:0000256" key="8">
    <source>
        <dbReference type="ARBA" id="ARBA00023047"/>
    </source>
</evidence>
<comment type="caution">
    <text evidence="18">The sequence shown here is derived from an EMBL/GenBank/DDBJ whole genome shotgun (WGS) entry which is preliminary data.</text>
</comment>
<dbReference type="EMBL" id="BDCR01000001">
    <property type="protein sequence ID" value="GAT62301.1"/>
    <property type="molecule type" value="Genomic_DNA"/>
</dbReference>
<dbReference type="GO" id="GO:0015288">
    <property type="term" value="F:porin activity"/>
    <property type="evidence" value="ECO:0007669"/>
    <property type="project" value="UniProtKB-KW"/>
</dbReference>
<dbReference type="Proteomes" id="UP000076586">
    <property type="component" value="Unassembled WGS sequence"/>
</dbReference>
<evidence type="ECO:0000256" key="11">
    <source>
        <dbReference type="ARBA" id="ARBA00023136"/>
    </source>
</evidence>
<dbReference type="SUPFAM" id="SSF142984">
    <property type="entry name" value="Nqo1 middle domain-like"/>
    <property type="match status" value="1"/>
</dbReference>
<dbReference type="Gene3D" id="3.30.1950.10">
    <property type="entry name" value="wza like domain"/>
    <property type="match status" value="1"/>
</dbReference>
<dbReference type="InterPro" id="IPR054765">
    <property type="entry name" value="SLBB_dom"/>
</dbReference>
<feature type="domain" description="Polysaccharide export protein N-terminal" evidence="15">
    <location>
        <begin position="152"/>
        <end position="216"/>
    </location>
</feature>
<sequence length="821" mass="90400">MSHIKRTILLIVSFSLAIGICQLNAQSLSSLKNLNVDNLSDSQIGQLMQQMQSQGISANQIDKYAAAQGVSQTEADKLKKRIVQYSGHEVKSGNRYQESDNQLNMAGDEAQNGFESDQWKRDSVRASKPKVFGTSIFKNATMSFEPNLRLATPQDYVLGPDDEVLIDITGLSEASHKLYVSPEGNIRIPLVGVVNVSGLTIAEARRVIKNRMTATYKGLASGNTSVSINLGNIRSITVHVIGEVVHPGSFTIPSLATVFNALYQSGGPKENGSFRDIQIIRNNQVIKTIDLYDFLAYGKQHDFRLQDQDVVKVLPYKNRVTLTGEVKTPAIFEMKKGETLQDLITFAGGFTEKAYRESITGYRNTLKERSVVSIGNDDFKSFQTEPGDEYTVGKLLNRFVNRVQIAGAVYRPGVYALKEGMKAKDLIRLAEGLKEDAFSNSAVIFRKNNVGITEVASFSPKEVLNGQNDIMLQREDSIYISSILDMKESDFVYISGEVMKPAKYPFGEGMTLKDIILLADGFKNRANVGEIEVYRQITDVKTLNENVIKAESFKIKMSSDLENGEAATFKLKREDRVVVRPIFGAEDMKEVTIEGEVIAPGNYVLTSKKQRISDLLGQAGGLSAYAYSQGAFLTRKHKKEAVDQKAMEIIKKDAALKVKSKTNAIDSLQTEKLDAVTSDIVDIRLEKIMKHPYSKYDLQLEEGDVLSIPKQLETVNVSGQVLRSASVRYQSGRSLGYYISNAGGFSAKALAGKTYVVYPNGAVDATSHFLGFRVYPKVKPGASIVVPLKPEKKGMSTAESIGITSSIVSMAALIITLIKSF</sequence>
<dbReference type="PANTHER" id="PTHR33619">
    <property type="entry name" value="POLYSACCHARIDE EXPORT PROTEIN GFCE-RELATED"/>
    <property type="match status" value="1"/>
</dbReference>
<evidence type="ECO:0000259" key="16">
    <source>
        <dbReference type="Pfam" id="PF10531"/>
    </source>
</evidence>